<dbReference type="Pfam" id="PF13454">
    <property type="entry name" value="NAD_binding_9"/>
    <property type="match status" value="1"/>
</dbReference>
<organism evidence="2 3">
    <name type="scientific">Rhizobium rhizoryzae</name>
    <dbReference type="NCBI Taxonomy" id="451876"/>
    <lineage>
        <taxon>Bacteria</taxon>
        <taxon>Pseudomonadati</taxon>
        <taxon>Pseudomonadota</taxon>
        <taxon>Alphaproteobacteria</taxon>
        <taxon>Hyphomicrobiales</taxon>
        <taxon>Rhizobiaceae</taxon>
        <taxon>Rhizobium/Agrobacterium group</taxon>
        <taxon>Rhizobium</taxon>
    </lineage>
</organism>
<gene>
    <name evidence="2" type="ORF">GGQ72_002419</name>
</gene>
<dbReference type="PANTHER" id="PTHR40254">
    <property type="entry name" value="BLR0577 PROTEIN"/>
    <property type="match status" value="1"/>
</dbReference>
<dbReference type="InterPro" id="IPR052189">
    <property type="entry name" value="L-asp_N-monooxygenase_NS-form"/>
</dbReference>
<feature type="domain" description="FAD-dependent urate hydroxylase HpyO/Asp monooxygenase CreE-like FAD/NAD(P)-binding" evidence="1">
    <location>
        <begin position="6"/>
        <end position="154"/>
    </location>
</feature>
<dbReference type="Proteomes" id="UP000519897">
    <property type="component" value="Unassembled WGS sequence"/>
</dbReference>
<proteinExistence type="predicted"/>
<sequence>MKYDVAVVGAGFSAIAVTLQLLRKLSPHQSVAVIGDDPGFGRGTAYRSEFHIHRLNVAAARMSIFPDRPDDFLNWQMEKGRSVKAGDYVPRSDFGLYLRDRLAELLRQRQTCARVDFIKAKALGCLDIGADTTMIRLAHGGELVARNLVLCLGVGSASIPAPLRDLPETAKSHLVENPWRLGWLSKVGANERVCILGSGLTMVDQVLALRASGHQGMIHVLSRRGLLPHRHDRQPVSPVPPELPETDRRMSKLLAALRKQVRRGAPWRSVIDGLRPHTQTLWQELPDAEKKRFLRHAVPWWTVHRHRLAPDVADDLDRVLNDGRLTVHAGYLQQAELSRPGISLSYRARGSREIRRLTADWIVNCTGMERAGIDHSPFLQCMEDRGQLQPDPLGLGIMVDETSRLIGRDGQPQHNIHVVGALTAGRFWEITAVPDIRVQANAVAAQIAAELASSPASDVRAATS</sequence>
<evidence type="ECO:0000313" key="3">
    <source>
        <dbReference type="Proteomes" id="UP000519897"/>
    </source>
</evidence>
<dbReference type="InterPro" id="IPR036188">
    <property type="entry name" value="FAD/NAD-bd_sf"/>
</dbReference>
<name>A0A7W6LGR2_9HYPH</name>
<evidence type="ECO:0000313" key="2">
    <source>
        <dbReference type="EMBL" id="MBB4143867.1"/>
    </source>
</evidence>
<dbReference type="PANTHER" id="PTHR40254:SF1">
    <property type="entry name" value="BLR0577 PROTEIN"/>
    <property type="match status" value="1"/>
</dbReference>
<protein>
    <submittedName>
        <fullName evidence="2">Putative NAD(P)/FAD-binding protein YdhS</fullName>
    </submittedName>
</protein>
<reference evidence="2 3" key="1">
    <citation type="submission" date="2020-08" db="EMBL/GenBank/DDBJ databases">
        <title>Genomic Encyclopedia of Type Strains, Phase IV (KMG-IV): sequencing the most valuable type-strain genomes for metagenomic binning, comparative biology and taxonomic classification.</title>
        <authorList>
            <person name="Goeker M."/>
        </authorList>
    </citation>
    <scope>NUCLEOTIDE SEQUENCE [LARGE SCALE GENOMIC DNA]</scope>
    <source>
        <strain evidence="2 3">DSM 29514</strain>
    </source>
</reference>
<keyword evidence="3" id="KW-1185">Reference proteome</keyword>
<dbReference type="EMBL" id="JACIEC010000002">
    <property type="protein sequence ID" value="MBB4143867.1"/>
    <property type="molecule type" value="Genomic_DNA"/>
</dbReference>
<dbReference type="SUPFAM" id="SSF51905">
    <property type="entry name" value="FAD/NAD(P)-binding domain"/>
    <property type="match status" value="1"/>
</dbReference>
<dbReference type="RefSeq" id="WP_165134802.1">
    <property type="nucleotide sequence ID" value="NZ_CP049250.1"/>
</dbReference>
<dbReference type="InterPro" id="IPR038732">
    <property type="entry name" value="HpyO/CreE_NAD-binding"/>
</dbReference>
<dbReference type="AlphaFoldDB" id="A0A7W6LGR2"/>
<comment type="caution">
    <text evidence="2">The sequence shown here is derived from an EMBL/GenBank/DDBJ whole genome shotgun (WGS) entry which is preliminary data.</text>
</comment>
<accession>A0A7W6LGR2</accession>
<dbReference type="Gene3D" id="3.50.50.60">
    <property type="entry name" value="FAD/NAD(P)-binding domain"/>
    <property type="match status" value="1"/>
</dbReference>
<evidence type="ECO:0000259" key="1">
    <source>
        <dbReference type="Pfam" id="PF13454"/>
    </source>
</evidence>